<dbReference type="Proteomes" id="UP000198650">
    <property type="component" value="Unassembled WGS sequence"/>
</dbReference>
<keyword evidence="4" id="KW-1185">Reference proteome</keyword>
<dbReference type="PANTHER" id="PTHR36984:SF3">
    <property type="entry name" value="CRISPR-ASSOCIATED ENDORIBONUCLEASE CAS6"/>
    <property type="match status" value="1"/>
</dbReference>
<dbReference type="Pfam" id="PF01881">
    <property type="entry name" value="Cas_Cas6_C"/>
    <property type="match status" value="1"/>
</dbReference>
<evidence type="ECO:0000259" key="2">
    <source>
        <dbReference type="Pfam" id="PF01881"/>
    </source>
</evidence>
<dbReference type="InterPro" id="IPR010156">
    <property type="entry name" value="CRISPR-assoc_prot_Cas6"/>
</dbReference>
<dbReference type="STRING" id="186116.SAMN05192569_10248"/>
<dbReference type="InterPro" id="IPR049435">
    <property type="entry name" value="Cas_Cas6_C"/>
</dbReference>
<name>A0A1I0TE43_9BACL</name>
<dbReference type="CDD" id="cd21140">
    <property type="entry name" value="Cas6_I-like"/>
    <property type="match status" value="1"/>
</dbReference>
<dbReference type="PANTHER" id="PTHR36984">
    <property type="entry name" value="CRISPR-ASSOCIATED ENDORIBONUCLEASE CAS6 1"/>
    <property type="match status" value="1"/>
</dbReference>
<dbReference type="Gene3D" id="3.30.70.1900">
    <property type="match status" value="1"/>
</dbReference>
<dbReference type="Gene3D" id="3.30.70.1890">
    <property type="match status" value="1"/>
</dbReference>
<dbReference type="RefSeq" id="WP_090949914.1">
    <property type="nucleotide sequence ID" value="NZ_FOJS01000024.1"/>
</dbReference>
<evidence type="ECO:0000313" key="3">
    <source>
        <dbReference type="EMBL" id="SFA50054.1"/>
    </source>
</evidence>
<dbReference type="OrthoDB" id="45555at2"/>
<gene>
    <name evidence="3" type="ORF">SAMN05192569_10248</name>
</gene>
<dbReference type="AlphaFoldDB" id="A0A1I0TE43"/>
<organism evidence="3 4">
    <name type="scientific">Parageobacillus thermantarcticus</name>
    <dbReference type="NCBI Taxonomy" id="186116"/>
    <lineage>
        <taxon>Bacteria</taxon>
        <taxon>Bacillati</taxon>
        <taxon>Bacillota</taxon>
        <taxon>Bacilli</taxon>
        <taxon>Bacillales</taxon>
        <taxon>Anoxybacillaceae</taxon>
        <taxon>Parageobacillus</taxon>
    </lineage>
</organism>
<dbReference type="EMBL" id="FOJS01000024">
    <property type="protein sequence ID" value="SFA50054.1"/>
    <property type="molecule type" value="Genomic_DNA"/>
</dbReference>
<dbReference type="GO" id="GO:0016788">
    <property type="term" value="F:hydrolase activity, acting on ester bonds"/>
    <property type="evidence" value="ECO:0007669"/>
    <property type="project" value="InterPro"/>
</dbReference>
<evidence type="ECO:0000256" key="1">
    <source>
        <dbReference type="ARBA" id="ARBA00023118"/>
    </source>
</evidence>
<dbReference type="GO" id="GO:0051607">
    <property type="term" value="P:defense response to virus"/>
    <property type="evidence" value="ECO:0007669"/>
    <property type="project" value="UniProtKB-KW"/>
</dbReference>
<feature type="domain" description="CRISPR associated protein Cas6 C-terminal" evidence="2">
    <location>
        <begin position="111"/>
        <end position="237"/>
    </location>
</feature>
<dbReference type="NCBIfam" id="TIGR01877">
    <property type="entry name" value="cas_cas6"/>
    <property type="match status" value="1"/>
</dbReference>
<protein>
    <submittedName>
        <fullName evidence="3">CRISPR-associated endoribonuclease Cas6</fullName>
    </submittedName>
</protein>
<reference evidence="4" key="1">
    <citation type="submission" date="2016-10" db="EMBL/GenBank/DDBJ databases">
        <authorList>
            <person name="Varghese N."/>
            <person name="Submissions S."/>
        </authorList>
    </citation>
    <scope>NUCLEOTIDE SEQUENCE [LARGE SCALE GENOMIC DNA]</scope>
    <source>
        <strain evidence="4">M1</strain>
    </source>
</reference>
<sequence>MRISCSFHIAKIPIHYRMAMVSIVKEALRTSDEAYYRRLYERGQWTKPFVFSTYLKNFRIIDHEIKLDGITLTVSSPDHEFLLHLYNGLQKNRTFSYKDYHFVKEKIVVVNEKQVTSPAVVFRTLSPILIEDEKGNPVSPDDASYGEHVNYIANMILSQYRGKGLYAPLSIKPIYFRKVVVKESNHEFAAAYGDDEYLYFTAYHGRFAVKGHPEDLQLLYQLGLSKRRNQGFGQLEIEEVRG</sequence>
<proteinExistence type="predicted"/>
<keyword evidence="1" id="KW-0051">Antiviral defense</keyword>
<dbReference type="InterPro" id="IPR045747">
    <property type="entry name" value="CRISPR-assoc_prot_Cas6_N_sf"/>
</dbReference>
<accession>A0A1I0TE43</accession>
<evidence type="ECO:0000313" key="4">
    <source>
        <dbReference type="Proteomes" id="UP000198650"/>
    </source>
</evidence>